<gene>
    <name evidence="1" type="ORF">OCTVUL_1B010955</name>
</gene>
<evidence type="ECO:0000313" key="2">
    <source>
        <dbReference type="Proteomes" id="UP001162480"/>
    </source>
</evidence>
<evidence type="ECO:0000313" key="1">
    <source>
        <dbReference type="EMBL" id="CAI9724564.1"/>
    </source>
</evidence>
<dbReference type="EMBL" id="OX597819">
    <property type="protein sequence ID" value="CAI9724564.1"/>
    <property type="molecule type" value="Genomic_DNA"/>
</dbReference>
<protein>
    <submittedName>
        <fullName evidence="1">Uncharacterized protein</fullName>
    </submittedName>
</protein>
<sequence length="117" mass="12887">MPPTLQCVGSFLYGTVTDGFSSSLFDRGRDNGIYYATPGFTVHHSITEVLLLDACIPGDYIRVGECVPFGIASRWLPEEKSRNYLVFSSTTMSSKLDSSTFHKEASVSSIQQPLKLL</sequence>
<reference evidence="1" key="1">
    <citation type="submission" date="2023-08" db="EMBL/GenBank/DDBJ databases">
        <authorList>
            <person name="Alioto T."/>
            <person name="Alioto T."/>
            <person name="Gomez Garrido J."/>
        </authorList>
    </citation>
    <scope>NUCLEOTIDE SEQUENCE</scope>
</reference>
<accession>A0AA36F4Y4</accession>
<keyword evidence="2" id="KW-1185">Reference proteome</keyword>
<organism evidence="1 2">
    <name type="scientific">Octopus vulgaris</name>
    <name type="common">Common octopus</name>
    <dbReference type="NCBI Taxonomy" id="6645"/>
    <lineage>
        <taxon>Eukaryota</taxon>
        <taxon>Metazoa</taxon>
        <taxon>Spiralia</taxon>
        <taxon>Lophotrochozoa</taxon>
        <taxon>Mollusca</taxon>
        <taxon>Cephalopoda</taxon>
        <taxon>Coleoidea</taxon>
        <taxon>Octopodiformes</taxon>
        <taxon>Octopoda</taxon>
        <taxon>Incirrata</taxon>
        <taxon>Octopodidae</taxon>
        <taxon>Octopus</taxon>
    </lineage>
</organism>
<name>A0AA36F4Y4_OCTVU</name>
<proteinExistence type="predicted"/>
<dbReference type="AlphaFoldDB" id="A0AA36F4Y4"/>
<dbReference type="Proteomes" id="UP001162480">
    <property type="component" value="Chromosome 6"/>
</dbReference>